<dbReference type="EMBL" id="CP032829">
    <property type="protein sequence ID" value="AYJ87281.1"/>
    <property type="molecule type" value="Genomic_DNA"/>
</dbReference>
<sequence length="217" mass="23162">MTKILLAGATGMVGTATLKLLLEDRRVTQVVAPTRRPLRPHAKLLNPIVNSTDLPYDADWWAIDSAICALGTTRAKAGSAAAYRAIDHDYALAIATQVRKGGAKCFALTSSMGADARSRFRYTRTKGELEDAIGRLDFPSLTIVRPGFLGGERSEPRLMEQIIGPLLRIAAPILPASARISPASTVAALLVEAVLREKAGRHVINSTEIAFAAEGCS</sequence>
<dbReference type="PANTHER" id="PTHR14097">
    <property type="entry name" value="OXIDOREDUCTASE HTATIP2"/>
    <property type="match status" value="1"/>
</dbReference>
<gene>
    <name evidence="1" type="ORF">D3Y57_16750</name>
</gene>
<dbReference type="SUPFAM" id="SSF51735">
    <property type="entry name" value="NAD(P)-binding Rossmann-fold domains"/>
    <property type="match status" value="1"/>
</dbReference>
<dbReference type="KEGG" id="spha:D3Y57_16750"/>
<proteinExistence type="predicted"/>
<evidence type="ECO:0000313" key="1">
    <source>
        <dbReference type="EMBL" id="AYJ87281.1"/>
    </source>
</evidence>
<evidence type="ECO:0000313" key="2">
    <source>
        <dbReference type="Proteomes" id="UP000276254"/>
    </source>
</evidence>
<dbReference type="RefSeq" id="WP_121154427.1">
    <property type="nucleotide sequence ID" value="NZ_CP032829.1"/>
</dbReference>
<dbReference type="InterPro" id="IPR036291">
    <property type="entry name" value="NAD(P)-bd_dom_sf"/>
</dbReference>
<keyword evidence="2" id="KW-1185">Reference proteome</keyword>
<protein>
    <submittedName>
        <fullName evidence="1">NAD-dependent dehydratase</fullName>
    </submittedName>
</protein>
<dbReference type="AlphaFoldDB" id="A0A494TN49"/>
<dbReference type="Gene3D" id="3.40.50.720">
    <property type="entry name" value="NAD(P)-binding Rossmann-like Domain"/>
    <property type="match status" value="1"/>
</dbReference>
<dbReference type="PANTHER" id="PTHR14097:SF7">
    <property type="entry name" value="OXIDOREDUCTASE HTATIP2"/>
    <property type="match status" value="1"/>
</dbReference>
<reference evidence="1 2" key="1">
    <citation type="submission" date="2018-09" db="EMBL/GenBank/DDBJ databases">
        <title>Sphingomonas peninsula sp. nov., isolated from fildes peninsula, Antarctic soil.</title>
        <authorList>
            <person name="Yingchao G."/>
        </authorList>
    </citation>
    <scope>NUCLEOTIDE SEQUENCE [LARGE SCALE GENOMIC DNA]</scope>
    <source>
        <strain evidence="1 2">YZ-8</strain>
    </source>
</reference>
<name>A0A494TN49_SPHPE</name>
<dbReference type="Pfam" id="PF08732">
    <property type="entry name" value="HIM1"/>
    <property type="match status" value="1"/>
</dbReference>
<dbReference type="Proteomes" id="UP000276254">
    <property type="component" value="Chromosome"/>
</dbReference>
<dbReference type="InterPro" id="IPR014843">
    <property type="entry name" value="Him1/Fmp52"/>
</dbReference>
<dbReference type="OrthoDB" id="9798632at2"/>
<organism evidence="1 2">
    <name type="scientific">Sphingomonas paeninsulae</name>
    <dbReference type="NCBI Taxonomy" id="2319844"/>
    <lineage>
        <taxon>Bacteria</taxon>
        <taxon>Pseudomonadati</taxon>
        <taxon>Pseudomonadota</taxon>
        <taxon>Alphaproteobacteria</taxon>
        <taxon>Sphingomonadales</taxon>
        <taxon>Sphingomonadaceae</taxon>
        <taxon>Sphingomonas</taxon>
    </lineage>
</organism>
<accession>A0A494TN49</accession>